<dbReference type="Proteomes" id="UP000036681">
    <property type="component" value="Unplaced"/>
</dbReference>
<name>A0A0M3IN34_ASCLU</name>
<organism evidence="1 2">
    <name type="scientific">Ascaris lumbricoides</name>
    <name type="common">Giant roundworm</name>
    <dbReference type="NCBI Taxonomy" id="6252"/>
    <lineage>
        <taxon>Eukaryota</taxon>
        <taxon>Metazoa</taxon>
        <taxon>Ecdysozoa</taxon>
        <taxon>Nematoda</taxon>
        <taxon>Chromadorea</taxon>
        <taxon>Rhabditida</taxon>
        <taxon>Spirurina</taxon>
        <taxon>Ascaridomorpha</taxon>
        <taxon>Ascaridoidea</taxon>
        <taxon>Ascarididae</taxon>
        <taxon>Ascaris</taxon>
    </lineage>
</organism>
<evidence type="ECO:0000313" key="2">
    <source>
        <dbReference type="WBParaSite" id="ALUE_0002016201-mRNA-1"/>
    </source>
</evidence>
<sequence>MKYLLKFRLLPNVLIHFYNHPRSSIGWKLWIFSVLYDLFQTRQKRELQFLEHRLLLEPRGNDVV</sequence>
<keyword evidence="1" id="KW-1185">Reference proteome</keyword>
<proteinExistence type="predicted"/>
<accession>A0A0M3IN34</accession>
<dbReference type="WBParaSite" id="ALUE_0002016201-mRNA-1">
    <property type="protein sequence ID" value="ALUE_0002016201-mRNA-1"/>
    <property type="gene ID" value="ALUE_0002016201"/>
</dbReference>
<protein>
    <submittedName>
        <fullName evidence="2">Ovule protein</fullName>
    </submittedName>
</protein>
<evidence type="ECO:0000313" key="1">
    <source>
        <dbReference type="Proteomes" id="UP000036681"/>
    </source>
</evidence>
<reference evidence="2" key="1">
    <citation type="submission" date="2017-02" db="UniProtKB">
        <authorList>
            <consortium name="WormBaseParasite"/>
        </authorList>
    </citation>
    <scope>IDENTIFICATION</scope>
</reference>
<dbReference type="AlphaFoldDB" id="A0A0M3IN34"/>